<dbReference type="EMBL" id="WTVS01000005">
    <property type="protein sequence ID" value="NMF96473.1"/>
    <property type="molecule type" value="Genomic_DNA"/>
</dbReference>
<protein>
    <submittedName>
        <fullName evidence="1">Isoaspartyl peptidase/L-asparaginase</fullName>
    </submittedName>
</protein>
<dbReference type="InterPro" id="IPR029055">
    <property type="entry name" value="Ntn_hydrolases_N"/>
</dbReference>
<accession>A0ABX1NB83</accession>
<name>A0ABX1NB83_9RHOO</name>
<keyword evidence="2" id="KW-1185">Reference proteome</keyword>
<proteinExistence type="predicted"/>
<dbReference type="SUPFAM" id="SSF56235">
    <property type="entry name" value="N-terminal nucleophile aminohydrolases (Ntn hydrolases)"/>
    <property type="match status" value="1"/>
</dbReference>
<evidence type="ECO:0000313" key="1">
    <source>
        <dbReference type="EMBL" id="NMF96473.1"/>
    </source>
</evidence>
<organism evidence="1 2">
    <name type="scientific">Aromatoleum toluolicum</name>
    <dbReference type="NCBI Taxonomy" id="90060"/>
    <lineage>
        <taxon>Bacteria</taxon>
        <taxon>Pseudomonadati</taxon>
        <taxon>Pseudomonadota</taxon>
        <taxon>Betaproteobacteria</taxon>
        <taxon>Rhodocyclales</taxon>
        <taxon>Rhodocyclaceae</taxon>
        <taxon>Aromatoleum</taxon>
    </lineage>
</organism>
<dbReference type="PANTHER" id="PTHR10188:SF6">
    <property type="entry name" value="N(4)-(BETA-N-ACETYLGLUCOSAMINYL)-L-ASPARAGINASE"/>
    <property type="match status" value="1"/>
</dbReference>
<dbReference type="Gene3D" id="3.60.20.30">
    <property type="entry name" value="(Glycosyl)asparaginase"/>
    <property type="match status" value="1"/>
</dbReference>
<evidence type="ECO:0000313" key="2">
    <source>
        <dbReference type="Proteomes" id="UP000634522"/>
    </source>
</evidence>
<dbReference type="PANTHER" id="PTHR10188">
    <property type="entry name" value="L-ASPARAGINASE"/>
    <property type="match status" value="1"/>
</dbReference>
<reference evidence="1 2" key="1">
    <citation type="submission" date="2019-12" db="EMBL/GenBank/DDBJ databases">
        <title>Comparative genomics gives insights into the taxonomy of the Azoarcus-Aromatoleum group and reveals separate origins of nif in the plant-associated Azoarcus and non-plant-associated Aromatoleum sub-groups.</title>
        <authorList>
            <person name="Lafos M."/>
            <person name="Maluk M."/>
            <person name="Batista M."/>
            <person name="Junghare M."/>
            <person name="Carmona M."/>
            <person name="Faoro H."/>
            <person name="Cruz L.M."/>
            <person name="Battistoni F."/>
            <person name="De Souza E."/>
            <person name="Pedrosa F."/>
            <person name="Chen W.-M."/>
            <person name="Poole P.S."/>
            <person name="Dixon R.A."/>
            <person name="James E.K."/>
        </authorList>
    </citation>
    <scope>NUCLEOTIDE SEQUENCE [LARGE SCALE GENOMIC DNA]</scope>
    <source>
        <strain evidence="1 2">T</strain>
    </source>
</reference>
<dbReference type="InterPro" id="IPR000246">
    <property type="entry name" value="Peptidase_T2"/>
</dbReference>
<dbReference type="Pfam" id="PF01112">
    <property type="entry name" value="Asparaginase_2"/>
    <property type="match status" value="2"/>
</dbReference>
<sequence length="287" mass="29141">MSRTTRLVLHGGAGAAATRDDKRTCAHLSALGSRCEAMLTGGAAALDVVACAVAEMEASGLYIAGRGSRPNCEGDFEMDAAIMDGTTRRAGAVACVRRAFSPIGLALRVMQDTPHVLLAGDGADRFACKLGLRTIGRPAEYFVALPAADEEGSMHGTVGAVAIDLSGALAAATSTGGTSGKLVGRIGDSALIGAGTWADEAVAVSCTGVGEYFIRAAAAHEVAARIRLARMPLGQAVDEVLAAIAADGGAGGIIAVSARGEAVARWNTPGMKHYLAETGERRHLPDN</sequence>
<dbReference type="Proteomes" id="UP000634522">
    <property type="component" value="Unassembled WGS sequence"/>
</dbReference>
<dbReference type="RefSeq" id="WP_169137929.1">
    <property type="nucleotide sequence ID" value="NZ_WTVS01000005.1"/>
</dbReference>
<gene>
    <name evidence="1" type="ORF">GPA27_03580</name>
</gene>
<comment type="caution">
    <text evidence="1">The sequence shown here is derived from an EMBL/GenBank/DDBJ whole genome shotgun (WGS) entry which is preliminary data.</text>
</comment>